<dbReference type="PANTHER" id="PTHR43712">
    <property type="entry name" value="PUTATIVE (AFU_ORTHOLOGUE AFUA_4G14580)-RELATED"/>
    <property type="match status" value="1"/>
</dbReference>
<dbReference type="RefSeq" id="WP_147959238.1">
    <property type="nucleotide sequence ID" value="NZ_CP120983.1"/>
</dbReference>
<dbReference type="Gene3D" id="1.10.10.10">
    <property type="entry name" value="Winged helix-like DNA-binding domain superfamily/Winged helix DNA-binding domain"/>
    <property type="match status" value="1"/>
</dbReference>
<dbReference type="InterPro" id="IPR036390">
    <property type="entry name" value="WH_DNA-bd_sf"/>
</dbReference>
<dbReference type="InterPro" id="IPR016461">
    <property type="entry name" value="COMT-like"/>
</dbReference>
<evidence type="ECO:0000259" key="5">
    <source>
        <dbReference type="Pfam" id="PF08100"/>
    </source>
</evidence>
<organism evidence="6 7">
    <name type="scientific">Streptomyces glycanivorans</name>
    <dbReference type="NCBI Taxonomy" id="3033808"/>
    <lineage>
        <taxon>Bacteria</taxon>
        <taxon>Bacillati</taxon>
        <taxon>Actinomycetota</taxon>
        <taxon>Actinomycetes</taxon>
        <taxon>Kitasatosporales</taxon>
        <taxon>Streptomycetaceae</taxon>
        <taxon>Streptomyces</taxon>
    </lineage>
</organism>
<gene>
    <name evidence="6" type="ORF">P8A20_33895</name>
</gene>
<reference evidence="6 7" key="1">
    <citation type="submission" date="2023-03" db="EMBL/GenBank/DDBJ databases">
        <title>Isolation and description of six Streptomyces strains from soil environments, able to metabolize different microbial glucans.</title>
        <authorList>
            <person name="Widen T."/>
            <person name="Larsbrink J."/>
        </authorList>
    </citation>
    <scope>NUCLEOTIDE SEQUENCE [LARGE SCALE GENOMIC DNA]</scope>
    <source>
        <strain evidence="6 7">Alt3</strain>
    </source>
</reference>
<feature type="domain" description="O-methyltransferase C-terminal" evidence="4">
    <location>
        <begin position="122"/>
        <end position="330"/>
    </location>
</feature>
<feature type="domain" description="O-methyltransferase dimerisation" evidence="5">
    <location>
        <begin position="32"/>
        <end position="95"/>
    </location>
</feature>
<dbReference type="InterPro" id="IPR029063">
    <property type="entry name" value="SAM-dependent_MTases_sf"/>
</dbReference>
<dbReference type="Proteomes" id="UP001224433">
    <property type="component" value="Chromosome"/>
</dbReference>
<evidence type="ECO:0000256" key="3">
    <source>
        <dbReference type="ARBA" id="ARBA00022691"/>
    </source>
</evidence>
<dbReference type="EMBL" id="CP120983">
    <property type="protein sequence ID" value="WLQ68252.1"/>
    <property type="molecule type" value="Genomic_DNA"/>
</dbReference>
<dbReference type="InterPro" id="IPR001077">
    <property type="entry name" value="COMT_C"/>
</dbReference>
<dbReference type="GO" id="GO:0032259">
    <property type="term" value="P:methylation"/>
    <property type="evidence" value="ECO:0007669"/>
    <property type="project" value="UniProtKB-KW"/>
</dbReference>
<sequence>MGSSEDFLLPRPAWRGTRELVLHLAAVKWAMGSIRALVQLRIPDRLAEGARTADELAASIDADPSRLYRVLRAAATAGVLREDTSGRFSLAPAADGLRADGADSMRDVFLFTTDPMMWRPYENVQHTVLTGESAFASSFGKPFYEYLRDHPESSDVFDRAMVQNDSPETFELFRDVDFSKYRKIADVGGGRGSFLAEVLRRNPECLGAVCDHPLALSGAGEEFERRGVSDRATAMATDFFEKVPEGFDAYIIKRSLQNWGDEDVRRLLAKVREAMGSDLEARLMIVNHVLAEPGTPDFGKLSDIEMMTVLGGGRERERDEWNRLAAEAGFLSVSEPSAGQMSLLMFRPS</sequence>
<dbReference type="InterPro" id="IPR036388">
    <property type="entry name" value="WH-like_DNA-bd_sf"/>
</dbReference>
<dbReference type="Gene3D" id="1.10.287.1350">
    <property type="match status" value="1"/>
</dbReference>
<keyword evidence="2" id="KW-0808">Transferase</keyword>
<proteinExistence type="predicted"/>
<dbReference type="Gene3D" id="3.40.50.150">
    <property type="entry name" value="Vaccinia Virus protein VP39"/>
    <property type="match status" value="1"/>
</dbReference>
<protein>
    <submittedName>
        <fullName evidence="6">Methyltransferase</fullName>
    </submittedName>
</protein>
<evidence type="ECO:0000256" key="2">
    <source>
        <dbReference type="ARBA" id="ARBA00022679"/>
    </source>
</evidence>
<keyword evidence="1 6" id="KW-0489">Methyltransferase</keyword>
<dbReference type="PIRSF" id="PIRSF005739">
    <property type="entry name" value="O-mtase"/>
    <property type="match status" value="1"/>
</dbReference>
<keyword evidence="3" id="KW-0949">S-adenosyl-L-methionine</keyword>
<dbReference type="PROSITE" id="PS51683">
    <property type="entry name" value="SAM_OMT_II"/>
    <property type="match status" value="1"/>
</dbReference>
<dbReference type="SUPFAM" id="SSF46785">
    <property type="entry name" value="Winged helix' DNA-binding domain"/>
    <property type="match status" value="1"/>
</dbReference>
<dbReference type="Pfam" id="PF00891">
    <property type="entry name" value="Methyltransf_2"/>
    <property type="match status" value="1"/>
</dbReference>
<accession>A0ABY9JKK2</accession>
<evidence type="ECO:0000259" key="4">
    <source>
        <dbReference type="Pfam" id="PF00891"/>
    </source>
</evidence>
<dbReference type="InterPro" id="IPR012967">
    <property type="entry name" value="COMT_dimerisation"/>
</dbReference>
<evidence type="ECO:0000313" key="6">
    <source>
        <dbReference type="EMBL" id="WLQ68252.1"/>
    </source>
</evidence>
<dbReference type="SUPFAM" id="SSF53335">
    <property type="entry name" value="S-adenosyl-L-methionine-dependent methyltransferases"/>
    <property type="match status" value="1"/>
</dbReference>
<dbReference type="GO" id="GO:0008168">
    <property type="term" value="F:methyltransferase activity"/>
    <property type="evidence" value="ECO:0007669"/>
    <property type="project" value="UniProtKB-KW"/>
</dbReference>
<dbReference type="PANTHER" id="PTHR43712:SF2">
    <property type="entry name" value="O-METHYLTRANSFERASE CICE"/>
    <property type="match status" value="1"/>
</dbReference>
<evidence type="ECO:0000313" key="7">
    <source>
        <dbReference type="Proteomes" id="UP001224433"/>
    </source>
</evidence>
<keyword evidence="7" id="KW-1185">Reference proteome</keyword>
<dbReference type="Pfam" id="PF08100">
    <property type="entry name" value="Dimerisation"/>
    <property type="match status" value="1"/>
</dbReference>
<evidence type="ECO:0000256" key="1">
    <source>
        <dbReference type="ARBA" id="ARBA00022603"/>
    </source>
</evidence>
<name>A0ABY9JKK2_9ACTN</name>